<feature type="transmembrane region" description="Helical" evidence="1">
    <location>
        <begin position="261"/>
        <end position="277"/>
    </location>
</feature>
<comment type="caution">
    <text evidence="3">The sequence shown here is derived from an EMBL/GenBank/DDBJ whole genome shotgun (WGS) entry which is preliminary data.</text>
</comment>
<feature type="transmembrane region" description="Helical" evidence="1">
    <location>
        <begin position="143"/>
        <end position="162"/>
    </location>
</feature>
<keyword evidence="3" id="KW-0808">Transferase</keyword>
<dbReference type="Proteomes" id="UP001589828">
    <property type="component" value="Unassembled WGS sequence"/>
</dbReference>
<feature type="transmembrane region" description="Helical" evidence="1">
    <location>
        <begin position="82"/>
        <end position="100"/>
    </location>
</feature>
<sequence length="354" mass="40848">MPAQRILIIDGFRFIALIGVVLYHLTNPYVVHYPHAGFVVQIFSFGYLGVNFFFMISGFVINYTLENTSNISSFFKNRFIRLFPAMLLCSLLTFLTAPLLDKVHHFPGAHEAINLLPGLTFAHPALWSEALGRPIQWINGSYWTLWVELQFYVLAAVVYFINKRNFLRNFVLAAILVSIFKEVPNYLGHNHPGIFFSNWRRISEIFNLTFNIGWFCFGVFFFQLFKGTRFGFRNLSTYGFVVILICQVTDTLAYYSNSTVLLLGIPVMSILFLLMIYKKTMLTMLENKLLTHIGKISYSIYLIHEVIGISLINSYGSYLGSLNSLSPFLVTLLFIGFATISYRYYERRVSTWLK</sequence>
<gene>
    <name evidence="3" type="ORF">ACFFGT_09645</name>
</gene>
<proteinExistence type="predicted"/>
<keyword evidence="4" id="KW-1185">Reference proteome</keyword>
<dbReference type="EMBL" id="JBHLTS010000020">
    <property type="protein sequence ID" value="MFC0514465.1"/>
    <property type="molecule type" value="Genomic_DNA"/>
</dbReference>
<keyword evidence="1" id="KW-0472">Membrane</keyword>
<feature type="transmembrane region" description="Helical" evidence="1">
    <location>
        <begin position="38"/>
        <end position="61"/>
    </location>
</feature>
<evidence type="ECO:0000259" key="2">
    <source>
        <dbReference type="Pfam" id="PF01757"/>
    </source>
</evidence>
<evidence type="ECO:0000313" key="4">
    <source>
        <dbReference type="Proteomes" id="UP001589828"/>
    </source>
</evidence>
<feature type="transmembrane region" description="Helical" evidence="1">
    <location>
        <begin position="325"/>
        <end position="345"/>
    </location>
</feature>
<feature type="transmembrane region" description="Helical" evidence="1">
    <location>
        <begin position="298"/>
        <end position="319"/>
    </location>
</feature>
<feature type="transmembrane region" description="Helical" evidence="1">
    <location>
        <begin position="169"/>
        <end position="188"/>
    </location>
</feature>
<keyword evidence="1" id="KW-0812">Transmembrane</keyword>
<name>A0ABV6L4R3_9SPHI</name>
<dbReference type="PANTHER" id="PTHR23028">
    <property type="entry name" value="ACETYLTRANSFERASE"/>
    <property type="match status" value="1"/>
</dbReference>
<feature type="transmembrane region" description="Helical" evidence="1">
    <location>
        <begin position="7"/>
        <end position="26"/>
    </location>
</feature>
<organism evidence="3 4">
    <name type="scientific">Mucilaginibacter angelicae</name>
    <dbReference type="NCBI Taxonomy" id="869718"/>
    <lineage>
        <taxon>Bacteria</taxon>
        <taxon>Pseudomonadati</taxon>
        <taxon>Bacteroidota</taxon>
        <taxon>Sphingobacteriia</taxon>
        <taxon>Sphingobacteriales</taxon>
        <taxon>Sphingobacteriaceae</taxon>
        <taxon>Mucilaginibacter</taxon>
    </lineage>
</organism>
<dbReference type="EC" id="2.3.-.-" evidence="3"/>
<protein>
    <submittedName>
        <fullName evidence="3">Acyltransferase family protein</fullName>
        <ecNumber evidence="3">2.3.-.-</ecNumber>
    </submittedName>
</protein>
<feature type="transmembrane region" description="Helical" evidence="1">
    <location>
        <begin position="208"/>
        <end position="225"/>
    </location>
</feature>
<evidence type="ECO:0000256" key="1">
    <source>
        <dbReference type="SAM" id="Phobius"/>
    </source>
</evidence>
<reference evidence="3 4" key="1">
    <citation type="submission" date="2024-09" db="EMBL/GenBank/DDBJ databases">
        <authorList>
            <person name="Sun Q."/>
            <person name="Mori K."/>
        </authorList>
    </citation>
    <scope>NUCLEOTIDE SEQUENCE [LARGE SCALE GENOMIC DNA]</scope>
    <source>
        <strain evidence="3 4">NCAIM B.02415</strain>
    </source>
</reference>
<feature type="domain" description="Acyltransferase 3" evidence="2">
    <location>
        <begin position="8"/>
        <end position="339"/>
    </location>
</feature>
<dbReference type="PANTHER" id="PTHR23028:SF131">
    <property type="entry name" value="BLR2367 PROTEIN"/>
    <property type="match status" value="1"/>
</dbReference>
<keyword evidence="1" id="KW-1133">Transmembrane helix</keyword>
<feature type="transmembrane region" description="Helical" evidence="1">
    <location>
        <begin position="237"/>
        <end position="255"/>
    </location>
</feature>
<evidence type="ECO:0000313" key="3">
    <source>
        <dbReference type="EMBL" id="MFC0514465.1"/>
    </source>
</evidence>
<dbReference type="InterPro" id="IPR050879">
    <property type="entry name" value="Acyltransferase_3"/>
</dbReference>
<dbReference type="Pfam" id="PF01757">
    <property type="entry name" value="Acyl_transf_3"/>
    <property type="match status" value="1"/>
</dbReference>
<dbReference type="RefSeq" id="WP_377022310.1">
    <property type="nucleotide sequence ID" value="NZ_JBHLTS010000020.1"/>
</dbReference>
<dbReference type="InterPro" id="IPR002656">
    <property type="entry name" value="Acyl_transf_3_dom"/>
</dbReference>
<keyword evidence="3" id="KW-0012">Acyltransferase</keyword>
<dbReference type="GO" id="GO:0016746">
    <property type="term" value="F:acyltransferase activity"/>
    <property type="evidence" value="ECO:0007669"/>
    <property type="project" value="UniProtKB-KW"/>
</dbReference>
<accession>A0ABV6L4R3</accession>